<dbReference type="InterPro" id="IPR039627">
    <property type="entry name" value="Yme2_C"/>
</dbReference>
<keyword evidence="15" id="KW-1185">Reference proteome</keyword>
<feature type="region of interest" description="Disordered" evidence="12">
    <location>
        <begin position="470"/>
        <end position="490"/>
    </location>
</feature>
<keyword evidence="10" id="KW-0507">mRNA processing</keyword>
<keyword evidence="7 10" id="KW-0496">Mitochondrion</keyword>
<dbReference type="VEuPathDB" id="FungiDB:MFRU_003g02410"/>
<evidence type="ECO:0000256" key="10">
    <source>
        <dbReference type="RuleBase" id="RU367108"/>
    </source>
</evidence>
<evidence type="ECO:0000256" key="5">
    <source>
        <dbReference type="ARBA" id="ARBA00022792"/>
    </source>
</evidence>
<evidence type="ECO:0000256" key="9">
    <source>
        <dbReference type="ARBA" id="ARBA00025276"/>
    </source>
</evidence>
<reference evidence="14 15" key="1">
    <citation type="submission" date="2019-06" db="EMBL/GenBank/DDBJ databases">
        <title>Genome Sequence of the Brown Rot Fungal Pathogen Monilinia fructicola.</title>
        <authorList>
            <person name="De Miccolis Angelini R.M."/>
            <person name="Landi L."/>
            <person name="Abate D."/>
            <person name="Pollastro S."/>
            <person name="Romanazzi G."/>
            <person name="Faretra F."/>
        </authorList>
    </citation>
    <scope>NUCLEOTIDE SEQUENCE [LARGE SCALE GENOMIC DNA]</scope>
    <source>
        <strain evidence="14 15">Mfrc123</strain>
    </source>
</reference>
<dbReference type="InterPro" id="IPR018850">
    <property type="entry name" value="Mt_escape_2_C"/>
</dbReference>
<name>A0A5M9JV60_MONFR</name>
<evidence type="ECO:0000259" key="13">
    <source>
        <dbReference type="Pfam" id="PF10443"/>
    </source>
</evidence>
<keyword evidence="6" id="KW-1133">Transmembrane helix</keyword>
<dbReference type="Proteomes" id="UP000322873">
    <property type="component" value="Unassembled WGS sequence"/>
</dbReference>
<organism evidence="14 15">
    <name type="scientific">Monilinia fructicola</name>
    <name type="common">Brown rot fungus</name>
    <name type="synonym">Ciboria fructicola</name>
    <dbReference type="NCBI Taxonomy" id="38448"/>
    <lineage>
        <taxon>Eukaryota</taxon>
        <taxon>Fungi</taxon>
        <taxon>Dikarya</taxon>
        <taxon>Ascomycota</taxon>
        <taxon>Pezizomycotina</taxon>
        <taxon>Leotiomycetes</taxon>
        <taxon>Helotiales</taxon>
        <taxon>Sclerotiniaceae</taxon>
        <taxon>Monilinia</taxon>
    </lineage>
</organism>
<evidence type="ECO:0000256" key="1">
    <source>
        <dbReference type="ARBA" id="ARBA00004434"/>
    </source>
</evidence>
<dbReference type="AlphaFoldDB" id="A0A5M9JV60"/>
<keyword evidence="5 10" id="KW-0999">Mitochondrion inner membrane</keyword>
<dbReference type="Pfam" id="PF10443">
    <property type="entry name" value="RNA12"/>
    <property type="match status" value="1"/>
</dbReference>
<evidence type="ECO:0000313" key="15">
    <source>
        <dbReference type="Proteomes" id="UP000322873"/>
    </source>
</evidence>
<evidence type="ECO:0000256" key="11">
    <source>
        <dbReference type="SAM" id="Coils"/>
    </source>
</evidence>
<keyword evidence="11" id="KW-0175">Coiled coil</keyword>
<comment type="function">
    <text evidence="9 10">Plays a role in maintaining the mitochondrial genome and in controlling the mtDNA escape. Involved in the regulation of mtDNA nucleotide structure and number. May have a dispensable role in early maturation of pre-rRNA.</text>
</comment>
<proteinExistence type="inferred from homology"/>
<feature type="compositionally biased region" description="Basic and acidic residues" evidence="12">
    <location>
        <begin position="478"/>
        <end position="490"/>
    </location>
</feature>
<gene>
    <name evidence="14" type="ORF">EYC84_003171</name>
</gene>
<feature type="coiled-coil region" evidence="11">
    <location>
        <begin position="683"/>
        <end position="710"/>
    </location>
</feature>
<comment type="caution">
    <text evidence="14">The sequence shown here is derived from an EMBL/GenBank/DDBJ whole genome shotgun (WGS) entry which is preliminary data.</text>
</comment>
<dbReference type="PANTHER" id="PTHR32198:SF2">
    <property type="entry name" value="MITOCHONDRIAL ESCAPE PROTEIN 2"/>
    <property type="match status" value="1"/>
</dbReference>
<comment type="subcellular location">
    <subcellularLocation>
        <location evidence="1 10">Mitochondrion inner membrane</location>
        <topology evidence="1 10">Single-pass membrane protein</topology>
    </subcellularLocation>
</comment>
<sequence length="715" mass="80338">MNRRISFNPTSVPALRNPHPPRLQTRAFGKTGNLGRVGLKGLKYNRLRGVRSESTQIGENESGHITAGTNEGILFLDNIFPIKLGWLLRIPWYGRKESGLPDILYRFNNKETIYSLFRKYGKIAEISSQPSDSKVLPKFAVLDFANIRHSIMARNCLHGLKVTEELGGGKAGTTLRLSFEAKMQAHHIREWLTSHPRVVIPAVAAIVATITVAVFDPIRTFFIKAHIDHAFSLKDNKIYAWFASQAKDVFSFRIHKAEEASLSAIWDDRKQAIEDLQTWLMETADTFIVVQGPRGSGKRELIVDQALKGRPNTLLIDCKPIQEARGDSATIAAAAATVGYRPVFSWMNSISSLIDLAAQGTIGVALQNRKKDDKDASLADDDWLEAHPEYRPVVVIDNFLHKNEESSIVYDKISEWAAGLTTSNIAHVIFLTNDISYSKSLSKALPDRVFRQISLGDITPQVAKKFVISHLENDPENPTDKTEKLSEAQRREDLSELDECIEVLGGRLTDLEFLARRLKTGQTPKRAVAEIVEQSASEIMKMYLLSAEKGDRKWSVEQAWYLVNCLAENDTLRYNQVLLSDTFKSSLTSSASNGENVLEALSAAELITIKTYKGRPQSIKAGKPVYQAAFRMLSEDRVLRSRLDLAVLTELTKIETKSIEKYENELVMLGTLPKQPHEVGPRIKYLLDKLAASQRKIEAWEKEMGFLKKVLMVEY</sequence>
<keyword evidence="8" id="KW-0472">Membrane</keyword>
<evidence type="ECO:0000256" key="12">
    <source>
        <dbReference type="SAM" id="MobiDB-lite"/>
    </source>
</evidence>
<dbReference type="PANTHER" id="PTHR32198">
    <property type="entry name" value="MITOCHONDRIAL ESCAPE PROTEIN 2"/>
    <property type="match status" value="1"/>
</dbReference>
<keyword evidence="10" id="KW-0694">RNA-binding</keyword>
<dbReference type="SUPFAM" id="SSF52540">
    <property type="entry name" value="P-loop containing nucleoside triphosphate hydrolases"/>
    <property type="match status" value="1"/>
</dbReference>
<dbReference type="GO" id="GO:0003723">
    <property type="term" value="F:RNA binding"/>
    <property type="evidence" value="ECO:0007669"/>
    <property type="project" value="UniProtKB-UniRule"/>
</dbReference>
<dbReference type="EMBL" id="VICG01000004">
    <property type="protein sequence ID" value="KAA8572567.1"/>
    <property type="molecule type" value="Genomic_DNA"/>
</dbReference>
<keyword evidence="4" id="KW-0812">Transmembrane</keyword>
<protein>
    <recommendedName>
        <fullName evidence="3 10">Mitochondrial escape protein 2</fullName>
    </recommendedName>
</protein>
<feature type="domain" description="Mitochondrial escape protein 2 C-terminal" evidence="13">
    <location>
        <begin position="364"/>
        <end position="671"/>
    </location>
</feature>
<evidence type="ECO:0000256" key="6">
    <source>
        <dbReference type="ARBA" id="ARBA00022989"/>
    </source>
</evidence>
<dbReference type="GO" id="GO:0005743">
    <property type="term" value="C:mitochondrial inner membrane"/>
    <property type="evidence" value="ECO:0007669"/>
    <property type="project" value="UniProtKB-SubCell"/>
</dbReference>
<evidence type="ECO:0000256" key="3">
    <source>
        <dbReference type="ARBA" id="ARBA00020222"/>
    </source>
</evidence>
<comment type="similarity">
    <text evidence="2 10">Belongs to the YME2 family.</text>
</comment>
<dbReference type="InterPro" id="IPR027417">
    <property type="entry name" value="P-loop_NTPase"/>
</dbReference>
<evidence type="ECO:0000256" key="4">
    <source>
        <dbReference type="ARBA" id="ARBA00022692"/>
    </source>
</evidence>
<dbReference type="GO" id="GO:0006397">
    <property type="term" value="P:mRNA processing"/>
    <property type="evidence" value="ECO:0007669"/>
    <property type="project" value="UniProtKB-UniRule"/>
</dbReference>
<evidence type="ECO:0000256" key="2">
    <source>
        <dbReference type="ARBA" id="ARBA00010320"/>
    </source>
</evidence>
<evidence type="ECO:0000256" key="8">
    <source>
        <dbReference type="ARBA" id="ARBA00023136"/>
    </source>
</evidence>
<accession>A0A5M9JV60</accession>
<evidence type="ECO:0000313" key="14">
    <source>
        <dbReference type="EMBL" id="KAA8572567.1"/>
    </source>
</evidence>
<evidence type="ECO:0000256" key="7">
    <source>
        <dbReference type="ARBA" id="ARBA00023128"/>
    </source>
</evidence>